<evidence type="ECO:0000256" key="4">
    <source>
        <dbReference type="ARBA" id="ARBA00022989"/>
    </source>
</evidence>
<feature type="transmembrane region" description="Helical" evidence="6">
    <location>
        <begin position="95"/>
        <end position="113"/>
    </location>
</feature>
<dbReference type="NCBIfam" id="NF033808">
    <property type="entry name" value="copper_CopD"/>
    <property type="match status" value="1"/>
</dbReference>
<evidence type="ECO:0000313" key="11">
    <source>
        <dbReference type="Proteomes" id="UP000424966"/>
    </source>
</evidence>
<dbReference type="InterPro" id="IPR047689">
    <property type="entry name" value="CopD"/>
</dbReference>
<protein>
    <recommendedName>
        <fullName evidence="6">Copper resistance protein D</fullName>
    </recommendedName>
</protein>
<keyword evidence="2 6" id="KW-1003">Cell membrane</keyword>
<dbReference type="GO" id="GO:0006825">
    <property type="term" value="P:copper ion transport"/>
    <property type="evidence" value="ECO:0007669"/>
    <property type="project" value="InterPro"/>
</dbReference>
<reference evidence="9 11" key="2">
    <citation type="submission" date="2019-11" db="EMBL/GenBank/DDBJ databases">
        <title>FDA dAtabase for Regulatory Grade micrObial Sequences (FDA-ARGOS): Supporting development and validation of Infectious Disease Dx tests.</title>
        <authorList>
            <person name="Patel R."/>
            <person name="Rucinski S."/>
            <person name="Tallon L."/>
            <person name="Sadzewicz L."/>
            <person name="Vavikolanu K."/>
            <person name="Mehta A."/>
            <person name="Aluvathingal J."/>
            <person name="Nadendla S."/>
            <person name="Nandy P."/>
            <person name="Geyer C."/>
            <person name="Yan Y."/>
            <person name="Sichtig H."/>
        </authorList>
    </citation>
    <scope>NUCLEOTIDE SEQUENCE [LARGE SCALE GENOMIC DNA]</scope>
    <source>
        <strain evidence="9 11">FDAARGOS_729</strain>
    </source>
</reference>
<evidence type="ECO:0000256" key="5">
    <source>
        <dbReference type="ARBA" id="ARBA00023136"/>
    </source>
</evidence>
<dbReference type="EMBL" id="CP046294">
    <property type="protein sequence ID" value="QGR70070.1"/>
    <property type="molecule type" value="Genomic_DNA"/>
</dbReference>
<feature type="transmembrane region" description="Helical" evidence="6">
    <location>
        <begin position="233"/>
        <end position="254"/>
    </location>
</feature>
<keyword evidence="5 6" id="KW-0472">Membrane</keyword>
<feature type="domain" description="Copper resistance protein D" evidence="7">
    <location>
        <begin position="196"/>
        <end position="300"/>
    </location>
</feature>
<comment type="function">
    <text evidence="6">Involved in copper resistance.</text>
</comment>
<name>A0A208ZUY6_YERIN</name>
<dbReference type="Pfam" id="PF05425">
    <property type="entry name" value="CopD"/>
    <property type="match status" value="1"/>
</dbReference>
<dbReference type="PANTHER" id="PTHR34820">
    <property type="entry name" value="INNER MEMBRANE PROTEIN YEBZ"/>
    <property type="match status" value="1"/>
</dbReference>
<dbReference type="Proteomes" id="UP000424966">
    <property type="component" value="Chromosome"/>
</dbReference>
<feature type="transmembrane region" description="Helical" evidence="6">
    <location>
        <begin position="120"/>
        <end position="138"/>
    </location>
</feature>
<dbReference type="EMBL" id="NHOI01000027">
    <property type="protein sequence ID" value="OVZ84282.1"/>
    <property type="molecule type" value="Genomic_DNA"/>
</dbReference>
<sequence>MNDQVMIIVRFFLYLDLMLVFGLPFFEIYGIKKTRREEESVIHFRSFIFFAVTSGIVLTFLNMLLVSNAMSGVTDFRELSIHIIEMVIEETEVGVSWIIRLVALFIALAGILLYKRSQQVSRWITTLAGMVALATLAWGGHAVMHDGIHYYLHLFSDLVHLVAAGTWVGALAAFAILLLRKGNHNKQFVEVVSESLAGFATAGTIIVVALSLSAAINYVYITEGTLSVLVNSTWGLLLLAKTGLFGLMLLLAAANRFHLGPRLERTVSMGEYSKSISLMRQSILTEFFIAIIILAAVAWLGMLSPSAMGK</sequence>
<evidence type="ECO:0000256" key="3">
    <source>
        <dbReference type="ARBA" id="ARBA00022692"/>
    </source>
</evidence>
<feature type="transmembrane region" description="Helical" evidence="6">
    <location>
        <begin position="158"/>
        <end position="179"/>
    </location>
</feature>
<feature type="transmembrane region" description="Helical" evidence="6">
    <location>
        <begin position="6"/>
        <end position="26"/>
    </location>
</feature>
<gene>
    <name evidence="9" type="primary">copD</name>
    <name evidence="8" type="ORF">CBW57_17150</name>
    <name evidence="9" type="ORF">FOC37_06575</name>
</gene>
<dbReference type="InterPro" id="IPR008457">
    <property type="entry name" value="Cu-R_CopD_dom"/>
</dbReference>
<evidence type="ECO:0000259" key="7">
    <source>
        <dbReference type="Pfam" id="PF05425"/>
    </source>
</evidence>
<feature type="transmembrane region" description="Helical" evidence="6">
    <location>
        <begin position="199"/>
        <end position="221"/>
    </location>
</feature>
<evidence type="ECO:0000313" key="8">
    <source>
        <dbReference type="EMBL" id="OVZ84282.1"/>
    </source>
</evidence>
<dbReference type="GO" id="GO:0005886">
    <property type="term" value="C:plasma membrane"/>
    <property type="evidence" value="ECO:0007669"/>
    <property type="project" value="UniProtKB-SubCell"/>
</dbReference>
<feature type="transmembrane region" description="Helical" evidence="6">
    <location>
        <begin position="283"/>
        <end position="302"/>
    </location>
</feature>
<accession>A0A208ZUY6</accession>
<evidence type="ECO:0000256" key="1">
    <source>
        <dbReference type="ARBA" id="ARBA00004651"/>
    </source>
</evidence>
<dbReference type="GO" id="GO:0046688">
    <property type="term" value="P:response to copper ion"/>
    <property type="evidence" value="ECO:0007669"/>
    <property type="project" value="UniProtKB-UniRule"/>
</dbReference>
<comment type="similarity">
    <text evidence="6">Belongs to the CopD family.</text>
</comment>
<comment type="subcellular location">
    <subcellularLocation>
        <location evidence="6">Cell inner membrane</location>
        <topology evidence="6">Multi-pass membrane protein</topology>
    </subcellularLocation>
    <subcellularLocation>
        <location evidence="1">Cell membrane</location>
        <topology evidence="1">Multi-pass membrane protein</topology>
    </subcellularLocation>
</comment>
<dbReference type="InterPro" id="IPR032694">
    <property type="entry name" value="CopC/D"/>
</dbReference>
<keyword evidence="6" id="KW-0997">Cell inner membrane</keyword>
<proteinExistence type="inferred from homology"/>
<organism evidence="8 10">
    <name type="scientific">Yersinia intermedia</name>
    <dbReference type="NCBI Taxonomy" id="631"/>
    <lineage>
        <taxon>Bacteria</taxon>
        <taxon>Pseudomonadati</taxon>
        <taxon>Pseudomonadota</taxon>
        <taxon>Gammaproteobacteria</taxon>
        <taxon>Enterobacterales</taxon>
        <taxon>Yersiniaceae</taxon>
        <taxon>Yersinia</taxon>
    </lineage>
</organism>
<evidence type="ECO:0000256" key="6">
    <source>
        <dbReference type="RuleBase" id="RU369037"/>
    </source>
</evidence>
<feature type="transmembrane region" description="Helical" evidence="6">
    <location>
        <begin position="47"/>
        <end position="66"/>
    </location>
</feature>
<reference evidence="8 10" key="1">
    <citation type="submission" date="2017-05" db="EMBL/GenBank/DDBJ databases">
        <title>Whole genome sequencing of Yersinia kristensenii.</title>
        <authorList>
            <person name="Campioni F."/>
        </authorList>
    </citation>
    <scope>NUCLEOTIDE SEQUENCE [LARGE SCALE GENOMIC DNA]</scope>
    <source>
        <strain evidence="8 10">CFSAN060536</strain>
    </source>
</reference>
<dbReference type="GeneID" id="58045911"/>
<keyword evidence="4 6" id="KW-1133">Transmembrane helix</keyword>
<keyword evidence="3 6" id="KW-0812">Transmembrane</keyword>
<evidence type="ECO:0000313" key="9">
    <source>
        <dbReference type="EMBL" id="QGR70070.1"/>
    </source>
</evidence>
<dbReference type="AlphaFoldDB" id="A0A208ZUY6"/>
<dbReference type="RefSeq" id="WP_050136363.1">
    <property type="nucleotide sequence ID" value="NZ_CBCPKE010000011.1"/>
</dbReference>
<keyword evidence="6" id="KW-0186">Copper</keyword>
<evidence type="ECO:0000313" key="10">
    <source>
        <dbReference type="Proteomes" id="UP000196440"/>
    </source>
</evidence>
<keyword evidence="11" id="KW-1185">Reference proteome</keyword>
<dbReference type="PANTHER" id="PTHR34820:SF4">
    <property type="entry name" value="INNER MEMBRANE PROTEIN YEBZ"/>
    <property type="match status" value="1"/>
</dbReference>
<dbReference type="Proteomes" id="UP000196440">
    <property type="component" value="Unassembled WGS sequence"/>
</dbReference>
<evidence type="ECO:0000256" key="2">
    <source>
        <dbReference type="ARBA" id="ARBA00022475"/>
    </source>
</evidence>